<evidence type="ECO:0000259" key="8">
    <source>
        <dbReference type="Pfam" id="PF01494"/>
    </source>
</evidence>
<dbReference type="Gene3D" id="3.50.50.60">
    <property type="entry name" value="FAD/NAD(P)-binding domain"/>
    <property type="match status" value="1"/>
</dbReference>
<dbReference type="PANTHER" id="PTHR46028">
    <property type="entry name" value="KYNURENINE 3-MONOOXYGENASE"/>
    <property type="match status" value="1"/>
</dbReference>
<organism evidence="9 10">
    <name type="scientific">Chrysophaeum taylorii</name>
    <dbReference type="NCBI Taxonomy" id="2483200"/>
    <lineage>
        <taxon>Eukaryota</taxon>
        <taxon>Sar</taxon>
        <taxon>Stramenopiles</taxon>
        <taxon>Ochrophyta</taxon>
        <taxon>Pelagophyceae</taxon>
        <taxon>Pelagomonadales</taxon>
        <taxon>Pelagomonadaceae</taxon>
        <taxon>Chrysophaeum</taxon>
    </lineage>
</organism>
<keyword evidence="7" id="KW-0812">Transmembrane</keyword>
<dbReference type="PRINTS" id="PR00420">
    <property type="entry name" value="RNGMNOXGNASE"/>
</dbReference>
<evidence type="ECO:0000313" key="10">
    <source>
        <dbReference type="Proteomes" id="UP001230188"/>
    </source>
</evidence>
<evidence type="ECO:0000256" key="2">
    <source>
        <dbReference type="ARBA" id="ARBA00022630"/>
    </source>
</evidence>
<evidence type="ECO:0000256" key="6">
    <source>
        <dbReference type="ARBA" id="ARBA00023033"/>
    </source>
</evidence>
<evidence type="ECO:0000256" key="4">
    <source>
        <dbReference type="ARBA" id="ARBA00022857"/>
    </source>
</evidence>
<keyword evidence="3" id="KW-0274">FAD</keyword>
<gene>
    <name evidence="9" type="ORF">CTAYLR_009296</name>
</gene>
<name>A0AAD7UJQ1_9STRA</name>
<dbReference type="InterPro" id="IPR036188">
    <property type="entry name" value="FAD/NAD-bd_sf"/>
</dbReference>
<keyword evidence="2" id="KW-0285">Flavoprotein</keyword>
<feature type="domain" description="FAD-binding" evidence="8">
    <location>
        <begin position="135"/>
        <end position="306"/>
    </location>
</feature>
<sequence>MSHGLGPSAVVIGGGPAGLSSAISLASLGYSTVVFERREIVDDERSYLYLIDPRGQRWLDRHGLTGKVREVGISNRNYTVIRVPPEGPASAPIRPPIASEDAAWIPRAQFVELLKEAALARGVSVVYEEGVVGEASIVVGADGISSGVAEAMGAETSTLDSPSAGLMYKIINVPTNLETSGGETTARQAYSVPSIPEAKLRLGLLPVNDAFVDRRTANVIADQDHPVWRGGLDMKTAFPQIRWNQADLDRFDRLRPGKFPRPQYRNPVAATTANGTRVFLVGDSAHAFPPDLGQGVNAALEDALELEDCCRDMSTAVREYQSRRAPAARALAHLVAVGFPYQYGQGTRLARLRFMVGFFARLALSRVPGLYGARPAVLQVLEGLPYDEVWRRAQRTTVALRAAAIFLLALGGLLMLVA</sequence>
<dbReference type="GO" id="GO:0070189">
    <property type="term" value="P:kynurenine metabolic process"/>
    <property type="evidence" value="ECO:0007669"/>
    <property type="project" value="TreeGrafter"/>
</dbReference>
<evidence type="ECO:0000256" key="7">
    <source>
        <dbReference type="SAM" id="Phobius"/>
    </source>
</evidence>
<dbReference type="EMBL" id="JAQMWT010000141">
    <property type="protein sequence ID" value="KAJ8609357.1"/>
    <property type="molecule type" value="Genomic_DNA"/>
</dbReference>
<feature type="transmembrane region" description="Helical" evidence="7">
    <location>
        <begin position="398"/>
        <end position="417"/>
    </location>
</feature>
<evidence type="ECO:0000256" key="5">
    <source>
        <dbReference type="ARBA" id="ARBA00023002"/>
    </source>
</evidence>
<keyword evidence="4" id="KW-0521">NADP</keyword>
<evidence type="ECO:0000313" key="9">
    <source>
        <dbReference type="EMBL" id="KAJ8609357.1"/>
    </source>
</evidence>
<reference evidence="9" key="1">
    <citation type="submission" date="2023-01" db="EMBL/GenBank/DDBJ databases">
        <title>Metagenome sequencing of chrysophaentin producing Chrysophaeum taylorii.</title>
        <authorList>
            <person name="Davison J."/>
            <person name="Bewley C."/>
        </authorList>
    </citation>
    <scope>NUCLEOTIDE SEQUENCE</scope>
    <source>
        <strain evidence="9">NIES-1699</strain>
    </source>
</reference>
<dbReference type="InterPro" id="IPR002938">
    <property type="entry name" value="FAD-bd"/>
</dbReference>
<comment type="caution">
    <text evidence="9">The sequence shown here is derived from an EMBL/GenBank/DDBJ whole genome shotgun (WGS) entry which is preliminary data.</text>
</comment>
<keyword evidence="5" id="KW-0560">Oxidoreductase</keyword>
<accession>A0AAD7UJQ1</accession>
<keyword evidence="7" id="KW-0472">Membrane</keyword>
<protein>
    <recommendedName>
        <fullName evidence="8">FAD-binding domain-containing protein</fullName>
    </recommendedName>
</protein>
<comment type="cofactor">
    <cofactor evidence="1">
        <name>FAD</name>
        <dbReference type="ChEBI" id="CHEBI:57692"/>
    </cofactor>
</comment>
<keyword evidence="7" id="KW-1133">Transmembrane helix</keyword>
<dbReference type="Pfam" id="PF01494">
    <property type="entry name" value="FAD_binding_3"/>
    <property type="match status" value="2"/>
</dbReference>
<dbReference type="SUPFAM" id="SSF51905">
    <property type="entry name" value="FAD/NAD(P)-binding domain"/>
    <property type="match status" value="1"/>
</dbReference>
<feature type="domain" description="FAD-binding" evidence="8">
    <location>
        <begin position="9"/>
        <end position="127"/>
    </location>
</feature>
<dbReference type="AlphaFoldDB" id="A0AAD7UJQ1"/>
<proteinExistence type="predicted"/>
<keyword evidence="10" id="KW-1185">Reference proteome</keyword>
<dbReference type="GO" id="GO:0004502">
    <property type="term" value="F:kynurenine 3-monooxygenase activity"/>
    <property type="evidence" value="ECO:0007669"/>
    <property type="project" value="TreeGrafter"/>
</dbReference>
<dbReference type="GO" id="GO:0071949">
    <property type="term" value="F:FAD binding"/>
    <property type="evidence" value="ECO:0007669"/>
    <property type="project" value="InterPro"/>
</dbReference>
<dbReference type="PANTHER" id="PTHR46028:SF2">
    <property type="entry name" value="KYNURENINE 3-MONOOXYGENASE"/>
    <property type="match status" value="1"/>
</dbReference>
<evidence type="ECO:0000256" key="1">
    <source>
        <dbReference type="ARBA" id="ARBA00001974"/>
    </source>
</evidence>
<dbReference type="Proteomes" id="UP001230188">
    <property type="component" value="Unassembled WGS sequence"/>
</dbReference>
<evidence type="ECO:0000256" key="3">
    <source>
        <dbReference type="ARBA" id="ARBA00022827"/>
    </source>
</evidence>
<keyword evidence="6" id="KW-0503">Monooxygenase</keyword>